<keyword evidence="2" id="KW-1185">Reference proteome</keyword>
<dbReference type="EMBL" id="CM043020">
    <property type="protein sequence ID" value="KAI4459877.1"/>
    <property type="molecule type" value="Genomic_DNA"/>
</dbReference>
<sequence length="263" mass="29872">MHTATNYYLFSLAISDLFLLISALLPEMYRIWSPENYIFGQTFCIIQGFAAETSVNATVLTITAFTVERYVAICHPFLSHTIAKLSRIVKFIIAIWVAALCLAIPQAIQFGVEYDVRDNVETSMCSVVTEGLFQHSFEISTFLFFVGPMTLITVLYVLIALKLRKSGKQCRISRSSRNSVAQKKVIKMLDGQFIFSLDMATAHDAGNVTAIYNELQINFIAKSRNDLNVPQRRPIERFWKHLKREVYSCGWKASSTEELKTVI</sequence>
<organism evidence="1 2">
    <name type="scientific">Holotrichia oblita</name>
    <name type="common">Chafer beetle</name>
    <dbReference type="NCBI Taxonomy" id="644536"/>
    <lineage>
        <taxon>Eukaryota</taxon>
        <taxon>Metazoa</taxon>
        <taxon>Ecdysozoa</taxon>
        <taxon>Arthropoda</taxon>
        <taxon>Hexapoda</taxon>
        <taxon>Insecta</taxon>
        <taxon>Pterygota</taxon>
        <taxon>Neoptera</taxon>
        <taxon>Endopterygota</taxon>
        <taxon>Coleoptera</taxon>
        <taxon>Polyphaga</taxon>
        <taxon>Scarabaeiformia</taxon>
        <taxon>Scarabaeidae</taxon>
        <taxon>Melolonthinae</taxon>
        <taxon>Holotrichia</taxon>
    </lineage>
</organism>
<accession>A0ACB9SZB9</accession>
<evidence type="ECO:0000313" key="1">
    <source>
        <dbReference type="EMBL" id="KAI4459877.1"/>
    </source>
</evidence>
<evidence type="ECO:0000313" key="2">
    <source>
        <dbReference type="Proteomes" id="UP001056778"/>
    </source>
</evidence>
<gene>
    <name evidence="1" type="ORF">MML48_6g00014135</name>
</gene>
<dbReference type="Proteomes" id="UP001056778">
    <property type="component" value="Chromosome 6"/>
</dbReference>
<reference evidence="1" key="1">
    <citation type="submission" date="2022-04" db="EMBL/GenBank/DDBJ databases">
        <title>Chromosome-scale genome assembly of Holotrichia oblita Faldermann.</title>
        <authorList>
            <person name="Rongchong L."/>
        </authorList>
    </citation>
    <scope>NUCLEOTIDE SEQUENCE</scope>
    <source>
        <strain evidence="1">81SQS9</strain>
    </source>
</reference>
<keyword evidence="1" id="KW-0675">Receptor</keyword>
<proteinExistence type="predicted"/>
<protein>
    <submittedName>
        <fullName evidence="1">G-protein coupled receptor</fullName>
    </submittedName>
</protein>
<name>A0ACB9SZB9_HOLOL</name>
<comment type="caution">
    <text evidence="1">The sequence shown here is derived from an EMBL/GenBank/DDBJ whole genome shotgun (WGS) entry which is preliminary data.</text>
</comment>